<reference evidence="4" key="1">
    <citation type="submission" date="2023-06" db="EMBL/GenBank/DDBJ databases">
        <title>Identification and characterization of horizontal gene transfer across gut microbiota members of farm animals based on homology search.</title>
        <authorList>
            <person name="Schwarzerova J."/>
            <person name="Nykrynova M."/>
            <person name="Jureckova K."/>
            <person name="Cejkova D."/>
            <person name="Rychlik I."/>
        </authorList>
    </citation>
    <scope>NUCLEOTIDE SEQUENCE</scope>
    <source>
        <strain evidence="4">ET39</strain>
    </source>
</reference>
<feature type="signal peptide" evidence="3">
    <location>
        <begin position="1"/>
        <end position="32"/>
    </location>
</feature>
<feature type="transmembrane region" description="Helical" evidence="2">
    <location>
        <begin position="1250"/>
        <end position="1272"/>
    </location>
</feature>
<dbReference type="EMBL" id="JAUDCG010000065">
    <property type="protein sequence ID" value="MDM8158050.1"/>
    <property type="molecule type" value="Genomic_DNA"/>
</dbReference>
<feature type="region of interest" description="Disordered" evidence="1">
    <location>
        <begin position="860"/>
        <end position="890"/>
    </location>
</feature>
<accession>A0ABT7UGH1</accession>
<dbReference type="Proteomes" id="UP001529340">
    <property type="component" value="Unassembled WGS sequence"/>
</dbReference>
<comment type="caution">
    <text evidence="4">The sequence shown here is derived from an EMBL/GenBank/DDBJ whole genome shotgun (WGS) entry which is preliminary data.</text>
</comment>
<evidence type="ECO:0000256" key="3">
    <source>
        <dbReference type="SAM" id="SignalP"/>
    </source>
</evidence>
<evidence type="ECO:0000256" key="2">
    <source>
        <dbReference type="SAM" id="Phobius"/>
    </source>
</evidence>
<keyword evidence="3" id="KW-0732">Signal</keyword>
<proteinExistence type="predicted"/>
<keyword evidence="5" id="KW-1185">Reference proteome</keyword>
<dbReference type="SMART" id="SM00710">
    <property type="entry name" value="PbH1"/>
    <property type="match status" value="8"/>
</dbReference>
<dbReference type="Gene3D" id="2.60.120.260">
    <property type="entry name" value="Galactose-binding domain-like"/>
    <property type="match status" value="3"/>
</dbReference>
<feature type="compositionally biased region" description="Basic and acidic residues" evidence="1">
    <location>
        <begin position="1231"/>
        <end position="1244"/>
    </location>
</feature>
<gene>
    <name evidence="4" type="ORF">QUV96_10460</name>
</gene>
<keyword evidence="2" id="KW-0472">Membrane</keyword>
<feature type="chain" id="PRO_5047374001" evidence="3">
    <location>
        <begin position="33"/>
        <end position="1280"/>
    </location>
</feature>
<name>A0ABT7UGH1_9FIRM</name>
<dbReference type="SUPFAM" id="SSF51126">
    <property type="entry name" value="Pectin lyase-like"/>
    <property type="match status" value="1"/>
</dbReference>
<keyword evidence="2" id="KW-1133">Transmembrane helix</keyword>
<evidence type="ECO:0000313" key="5">
    <source>
        <dbReference type="Proteomes" id="UP001529340"/>
    </source>
</evidence>
<organism evidence="4 5">
    <name type="scientific">Amedibacillus dolichus</name>
    <dbReference type="NCBI Taxonomy" id="31971"/>
    <lineage>
        <taxon>Bacteria</taxon>
        <taxon>Bacillati</taxon>
        <taxon>Bacillota</taxon>
        <taxon>Erysipelotrichia</taxon>
        <taxon>Erysipelotrichales</taxon>
        <taxon>Erysipelotrichaceae</taxon>
        <taxon>Amedibacillus</taxon>
    </lineage>
</organism>
<dbReference type="RefSeq" id="WP_289608477.1">
    <property type="nucleotide sequence ID" value="NZ_JAUDCG010000065.1"/>
</dbReference>
<keyword evidence="2" id="KW-0812">Transmembrane</keyword>
<dbReference type="InterPro" id="IPR011050">
    <property type="entry name" value="Pectin_lyase_fold/virulence"/>
</dbReference>
<sequence>MIKKRNSKLLSGALALLLALSSFGSGMIPAQAQERTAQEEQTVITKIEAEEADLSLALGSDMANEFVKETEPNSSEDAHIKTSKVGATLTLEFEGTGIRFYTKKGNGAGQISVSVDGGEAEIVDEYINSTQAQFQELVFEKLDLSEENATHTIVLTTLAGDRTNFNFDYFEVIANAEALDPQPETESVIVEAEDAVLAPALGNDMNTSFVKESEPSSHAGAHIKTSKVGATLTLEFEGTGIRFYTKKGNGAGKISVTVDDQAPQEVDEYIDSATAQFQTQVFEQLDLSTENATHTIVLTTLAGDRTNFNFDYFEVIRIREEEDPTWTVSPGNTIYYLDSQAAEGGNGLTEATAFDSLDDINNIQFAAGDQILIKRGSVFLGQLYPKGSGSEDAPIIIDAYGEGEKPLIDGNGRYSNAPTKNDDGPFGEAGSAVYLCNQQYWEINNLRVRNWSDDNVDKERSGIRVEAYGGGTYHHIHIKNCEIADIRGYNGQDSIWDVAPENGGTTFYGARTTHRTGGINIISYTKRDTSVPLGEAGAILDDQPTIFDDVRIEDNTIENCHANGITTHNIRGELDDKSYRHTNVVIRGNEIRNVQRAGIVPLYTSGALVEHNLVDTFQQTYAGYGCGIWCDRADGMIFQYNEVCNGRNTMDGMAFNLDDMTENGIIQYNYTHNNVGGGYMLHVRTNSYNRNNIIRYNLSVNDTAGFAAHQAIIVCVGEDANTKIQNAKVYNNTFVNNNVVHPVYQGDQIAFTNNIFYLTNEGMRTQNGAYTVGANTTFKNNVFAGVHPAGEPTGNGNISVDEAVLAGTFYGSESLTDAMEMAKLCHDSAALGAGDAQLIAEEQITEDFYGNPAGGESVNAGIYNGASIDPLPDQGDPGTENPGIDEEPSEEDYNVEYVEAESDVVEKSEGYTLASGAAMSQGHANTHIYYSNTGAYVEYTFTGKAISVYTKTGPGAGTIDIFVDGEQVGVDDQYNPVQTFNKRAYTIVFEEEGEHTIRLENNGNKNPSSTGHSFNIDCFKVFHEKEANADLASLSYRIDGGTITAIDEFDPAQTDYEVLLPIHTSGTIELIAEAAGEHASVESTPIQLTDGEAILQAEVIAENGDVKTYIVHFTSAKDDNTALKELHYQLGDGAIVPVTLEEGATEQQITLPKNSSGEIRIDAEAVCAEAEVRVEPVTLIDGKATAVITVIAEDGSEQVYRIYFVSETEVPQEPVDPTPPEEEPNLPQETPKPDTETDDKKDPEQDVPTAAAAAGALFTAMTITSGGALLVLKKKKGKQS</sequence>
<evidence type="ECO:0000256" key="1">
    <source>
        <dbReference type="SAM" id="MobiDB-lite"/>
    </source>
</evidence>
<evidence type="ECO:0000313" key="4">
    <source>
        <dbReference type="EMBL" id="MDM8158050.1"/>
    </source>
</evidence>
<protein>
    <submittedName>
        <fullName evidence="4">Right-handed parallel beta-helix repeat-containing protein</fullName>
    </submittedName>
</protein>
<dbReference type="InterPro" id="IPR006626">
    <property type="entry name" value="PbH1"/>
</dbReference>
<feature type="region of interest" description="Disordered" evidence="1">
    <location>
        <begin position="1210"/>
        <end position="1252"/>
    </location>
</feature>
<reference evidence="4" key="2">
    <citation type="submission" date="2023-06" db="EMBL/GenBank/DDBJ databases">
        <authorList>
            <person name="Zeman M."/>
            <person name="Kubasova T."/>
            <person name="Jahodarova E."/>
            <person name="Nykrynova M."/>
            <person name="Rychlik I."/>
        </authorList>
    </citation>
    <scope>NUCLEOTIDE SEQUENCE</scope>
    <source>
        <strain evidence="4">ET39</strain>
    </source>
</reference>
<dbReference type="InterPro" id="IPR012334">
    <property type="entry name" value="Pectin_lyas_fold"/>
</dbReference>
<dbReference type="Gene3D" id="2.160.20.10">
    <property type="entry name" value="Single-stranded right-handed beta-helix, Pectin lyase-like"/>
    <property type="match status" value="1"/>
</dbReference>